<protein>
    <recommendedName>
        <fullName evidence="4">Lipoprotein</fullName>
    </recommendedName>
</protein>
<keyword evidence="1" id="KW-0732">Signal</keyword>
<feature type="signal peptide" evidence="1">
    <location>
        <begin position="1"/>
        <end position="22"/>
    </location>
</feature>
<evidence type="ECO:0008006" key="4">
    <source>
        <dbReference type="Google" id="ProtNLM"/>
    </source>
</evidence>
<dbReference type="PROSITE" id="PS51257">
    <property type="entry name" value="PROKAR_LIPOPROTEIN"/>
    <property type="match status" value="1"/>
</dbReference>
<sequence length="382" mass="42370" precursor="true">MLVTRNRLFILAILGAASLSLAGCFQSKTKAIEVGEELGATGKAYCTTFGNQKVEQLPVPEKVPGGGVVYRVGDGIFTFKKINRNLYLAQTEAKGIYKFGYVYIDAKKLRTLAYPPQMTEGTRRSIEAAGLTVNSGSDGFQDLAGKPADLQRFLLSPNVDSLAAFSDCSFEKPANWGPPLIGQIRKNFTRDEVLSMVGATECGEDVCFHDLGMAVTDERSFKKAHGEIRLTFNDQGVRQVSIKGQDLDLGWENKALNQSVLSLFPIAYSGDESSIVFLRVNNDGVLYRSPDAESFPDDKAKRLTDFVNDTKRRVNVVHVYADKSLKFLRMIVTDAQGVEKVKGIREVRDAIAKLDEENRPYIDYTLERGPNGLFSWDIRSQH</sequence>
<dbReference type="Proteomes" id="UP000003947">
    <property type="component" value="Unassembled WGS sequence"/>
</dbReference>
<dbReference type="STRING" id="864069.MicloDRAFT_00027440"/>
<name>I4YXB4_9HYPH</name>
<dbReference type="PATRIC" id="fig|864069.3.peg.2968"/>
<accession>I4YXB4</accession>
<dbReference type="HOGENOM" id="CLU_723232_0_0_5"/>
<evidence type="ECO:0000313" key="3">
    <source>
        <dbReference type="Proteomes" id="UP000003947"/>
    </source>
</evidence>
<evidence type="ECO:0000313" key="2">
    <source>
        <dbReference type="EMBL" id="EIM28606.1"/>
    </source>
</evidence>
<dbReference type="EMBL" id="JH660644">
    <property type="protein sequence ID" value="EIM28606.1"/>
    <property type="molecule type" value="Genomic_DNA"/>
</dbReference>
<proteinExistence type="predicted"/>
<feature type="chain" id="PRO_5003698544" description="Lipoprotein" evidence="1">
    <location>
        <begin position="23"/>
        <end position="382"/>
    </location>
</feature>
<organism evidence="2 3">
    <name type="scientific">Microvirga lotononidis</name>
    <dbReference type="NCBI Taxonomy" id="864069"/>
    <lineage>
        <taxon>Bacteria</taxon>
        <taxon>Pseudomonadati</taxon>
        <taxon>Pseudomonadota</taxon>
        <taxon>Alphaproteobacteria</taxon>
        <taxon>Hyphomicrobiales</taxon>
        <taxon>Methylobacteriaceae</taxon>
        <taxon>Microvirga</taxon>
    </lineage>
</organism>
<dbReference type="RefSeq" id="WP_009491890.1">
    <property type="nucleotide sequence ID" value="NZ_CP141049.1"/>
</dbReference>
<reference evidence="2 3" key="1">
    <citation type="submission" date="2012-02" db="EMBL/GenBank/DDBJ databases">
        <title>Improved High-Quality Draft sequence of Microvirga sp. WSM3557.</title>
        <authorList>
            <consortium name="US DOE Joint Genome Institute"/>
            <person name="Lucas S."/>
            <person name="Han J."/>
            <person name="Lapidus A."/>
            <person name="Cheng J.-F."/>
            <person name="Goodwin L."/>
            <person name="Pitluck S."/>
            <person name="Peters L."/>
            <person name="Zhang X."/>
            <person name="Detter J.C."/>
            <person name="Han C."/>
            <person name="Tapia R."/>
            <person name="Land M."/>
            <person name="Hauser L."/>
            <person name="Kyrpides N."/>
            <person name="Ivanova N."/>
            <person name="Pagani I."/>
            <person name="Brau L."/>
            <person name="Yates R."/>
            <person name="O'Hara G."/>
            <person name="Rui T."/>
            <person name="Howieson J."/>
            <person name="Reeve W."/>
            <person name="Woyke T."/>
        </authorList>
    </citation>
    <scope>NUCLEOTIDE SEQUENCE [LARGE SCALE GENOMIC DNA]</scope>
    <source>
        <strain evidence="2 3">WSM3557</strain>
    </source>
</reference>
<evidence type="ECO:0000256" key="1">
    <source>
        <dbReference type="SAM" id="SignalP"/>
    </source>
</evidence>
<dbReference type="OrthoDB" id="9997975at2"/>
<dbReference type="AlphaFoldDB" id="I4YXB4"/>
<gene>
    <name evidence="2" type="ORF">MicloDRAFT_00027440</name>
</gene>
<keyword evidence="3" id="KW-1185">Reference proteome</keyword>